<reference evidence="4" key="1">
    <citation type="journal article" date="2019" name="Int. J. Syst. Evol. Microbiol.">
        <title>The Global Catalogue of Microorganisms (GCM) 10K type strain sequencing project: providing services to taxonomists for standard genome sequencing and annotation.</title>
        <authorList>
            <consortium name="The Broad Institute Genomics Platform"/>
            <consortium name="The Broad Institute Genome Sequencing Center for Infectious Disease"/>
            <person name="Wu L."/>
            <person name="Ma J."/>
        </authorList>
    </citation>
    <scope>NUCLEOTIDE SEQUENCE [LARGE SCALE GENOMIC DNA]</scope>
    <source>
        <strain evidence="4">CCUG 55995</strain>
    </source>
</reference>
<feature type="chain" id="PRO_5046556593" description="Carboxypeptidase regulatory-like domain-containing protein" evidence="2">
    <location>
        <begin position="25"/>
        <end position="267"/>
    </location>
</feature>
<keyword evidence="4" id="KW-1185">Reference proteome</keyword>
<name>A0ABV9I541_9DEIO</name>
<organism evidence="3 4">
    <name type="scientific">Deinococcus hohokamensis</name>
    <dbReference type="NCBI Taxonomy" id="309883"/>
    <lineage>
        <taxon>Bacteria</taxon>
        <taxon>Thermotogati</taxon>
        <taxon>Deinococcota</taxon>
        <taxon>Deinococci</taxon>
        <taxon>Deinococcales</taxon>
        <taxon>Deinococcaceae</taxon>
        <taxon>Deinococcus</taxon>
    </lineage>
</organism>
<evidence type="ECO:0008006" key="5">
    <source>
        <dbReference type="Google" id="ProtNLM"/>
    </source>
</evidence>
<proteinExistence type="predicted"/>
<evidence type="ECO:0000256" key="2">
    <source>
        <dbReference type="SAM" id="SignalP"/>
    </source>
</evidence>
<protein>
    <recommendedName>
        <fullName evidence="5">Carboxypeptidase regulatory-like domain-containing protein</fullName>
    </recommendedName>
</protein>
<dbReference type="EMBL" id="JBHSEI010000001">
    <property type="protein sequence ID" value="MFC4637487.1"/>
    <property type="molecule type" value="Genomic_DNA"/>
</dbReference>
<evidence type="ECO:0000313" key="4">
    <source>
        <dbReference type="Proteomes" id="UP001595952"/>
    </source>
</evidence>
<dbReference type="RefSeq" id="WP_380060505.1">
    <property type="nucleotide sequence ID" value="NZ_JBHSEI010000001.1"/>
</dbReference>
<feature type="signal peptide" evidence="2">
    <location>
        <begin position="1"/>
        <end position="24"/>
    </location>
</feature>
<accession>A0ABV9I541</accession>
<gene>
    <name evidence="3" type="ORF">ACFO0D_03925</name>
</gene>
<feature type="region of interest" description="Disordered" evidence="1">
    <location>
        <begin position="123"/>
        <end position="156"/>
    </location>
</feature>
<comment type="caution">
    <text evidence="3">The sequence shown here is derived from an EMBL/GenBank/DDBJ whole genome shotgun (WGS) entry which is preliminary data.</text>
</comment>
<dbReference type="Proteomes" id="UP001595952">
    <property type="component" value="Unassembled WGS sequence"/>
</dbReference>
<keyword evidence="2" id="KW-0732">Signal</keyword>
<evidence type="ECO:0000313" key="3">
    <source>
        <dbReference type="EMBL" id="MFC4637487.1"/>
    </source>
</evidence>
<feature type="compositionally biased region" description="Low complexity" evidence="1">
    <location>
        <begin position="129"/>
        <end position="148"/>
    </location>
</feature>
<evidence type="ECO:0000256" key="1">
    <source>
        <dbReference type="SAM" id="MobiDB-lite"/>
    </source>
</evidence>
<sequence>MPLARRPAMILLIASVALCSAAGAQTVTPSKAAYTTSEAIAVTFRDVPLDHVVGGPRYLVVVPASAPDRGASVLETRYLQSDPSGTVVFGALKAGTYQIRLMYMSAPEKVQARATLTVGLPAGAGGPSQAGPGSMAAGPQQGASAGKPPVRPAPKVPLPVNPPMGEYAVYQWNGGGGFAYQYRFSLVDPRRYRVRDNEWGTYSYNAANKQLKFETGPLKGFGGLYYTAGRNADGPTIALNPSGVVVNLETRANGAYQFAFFRPQGVK</sequence>